<evidence type="ECO:0000313" key="3">
    <source>
        <dbReference type="Proteomes" id="UP000279422"/>
    </source>
</evidence>
<protein>
    <recommendedName>
        <fullName evidence="1">Solute-binding protein family 5 domain-containing protein</fullName>
    </recommendedName>
</protein>
<dbReference type="Pfam" id="PF00496">
    <property type="entry name" value="SBP_bac_5"/>
    <property type="match status" value="1"/>
</dbReference>
<comment type="caution">
    <text evidence="2">The sequence shown here is derived from an EMBL/GenBank/DDBJ whole genome shotgun (WGS) entry which is preliminary data.</text>
</comment>
<name>A0A497E4G4_UNCAE</name>
<reference evidence="2 3" key="1">
    <citation type="submission" date="2018-06" db="EMBL/GenBank/DDBJ databases">
        <title>Extensive metabolic versatility and redundancy in microbially diverse, dynamic hydrothermal sediments.</title>
        <authorList>
            <person name="Dombrowski N."/>
            <person name="Teske A."/>
            <person name="Baker B.J."/>
        </authorList>
    </citation>
    <scope>NUCLEOTIDE SEQUENCE [LARGE SCALE GENOMIC DNA]</scope>
    <source>
        <strain evidence="2">B47_G16</strain>
    </source>
</reference>
<accession>A0A497E4G4</accession>
<dbReference type="InterPro" id="IPR000914">
    <property type="entry name" value="SBP_5_dom"/>
</dbReference>
<dbReference type="SUPFAM" id="SSF53850">
    <property type="entry name" value="Periplasmic binding protein-like II"/>
    <property type="match status" value="1"/>
</dbReference>
<proteinExistence type="predicted"/>
<dbReference type="PANTHER" id="PTHR30290:SF62">
    <property type="entry name" value="OLIGOPEPTIDE ABC TRANSPORTER, PERIPLASMIC OLIGOPEPTIDE-BINDING PROTEIN"/>
    <property type="match status" value="1"/>
</dbReference>
<sequence length="657" mass="75654">MNNVYEEVRMLRKLTVALLVVGLCLMGAIPVLGQKVYSTLAEYEKLTGNRIEKFNEAPMLRTKVAAGELPPVEERLPEEPLVVEPQSIGKYGGTLVSSMTWANCWNIPGKANMEPWLRKSARQPHEITPNLAKDWKLSKDAKTFTLYLRKGIKWSDGYPFTADDILFWYNDYLLNKELCPTIPGIWRQGGEVMKVEKVDDYTVRFKFAVSWPGVVDAFSHPFWLSIQGPTDGCYVPAHYLKKFHIKYNPDADKLAKEEGFDHWYQLFQNKATYSRDYEAEGLPVLGAWVVKVIAPDHVTLTRNPYYWKIDTEGNQLPYIDEVKGILADNPEMRTAQILSGQVDVFGEYGTVEIKQLPVVKKNAEKNNYEIYLPSWTSMGGFPLEITILPNHTVEDPFIRKLFNDVRFKKALSLAINREEVNEYIFLGTAKPRQIGPAPTSIYYDEKVAKAYTQYDPEKAKALLDEIGLKRDKEGYILRPDGKRLILVMEIAPTFKTHLSFAELAKEYWDKIGIKLVIHQGGGGSMWELFGANKSQLSLWVFDFSDEEAMILPPWWGTCYFWAREWNLWLSTDGKSGTEPPAEVKEFANIWKRIPYVVDEKERIKMGKRAFEMAVENLWMIGVVGDTKLICGYRASLKNTNKVRRLCEWKAFQWFFEK</sequence>
<dbReference type="CDD" id="cd08500">
    <property type="entry name" value="PBP2_NikA_DppA_OppA_like_4"/>
    <property type="match status" value="1"/>
</dbReference>
<organism evidence="2 3">
    <name type="scientific">Aerophobetes bacterium</name>
    <dbReference type="NCBI Taxonomy" id="2030807"/>
    <lineage>
        <taxon>Bacteria</taxon>
        <taxon>Candidatus Aerophobota</taxon>
    </lineage>
</organism>
<dbReference type="Gene3D" id="3.10.105.10">
    <property type="entry name" value="Dipeptide-binding Protein, Domain 3"/>
    <property type="match status" value="1"/>
</dbReference>
<dbReference type="InterPro" id="IPR023765">
    <property type="entry name" value="SBP_5_CS"/>
</dbReference>
<evidence type="ECO:0000313" key="2">
    <source>
        <dbReference type="EMBL" id="RLE08238.1"/>
    </source>
</evidence>
<dbReference type="AlphaFoldDB" id="A0A497E4G4"/>
<dbReference type="PANTHER" id="PTHR30290">
    <property type="entry name" value="PERIPLASMIC BINDING COMPONENT OF ABC TRANSPORTER"/>
    <property type="match status" value="1"/>
</dbReference>
<gene>
    <name evidence="2" type="ORF">DRJ00_06650</name>
</gene>
<dbReference type="PROSITE" id="PS01040">
    <property type="entry name" value="SBP_BACTERIAL_5"/>
    <property type="match status" value="1"/>
</dbReference>
<dbReference type="Proteomes" id="UP000279422">
    <property type="component" value="Unassembled WGS sequence"/>
</dbReference>
<evidence type="ECO:0000259" key="1">
    <source>
        <dbReference type="Pfam" id="PF00496"/>
    </source>
</evidence>
<dbReference type="GO" id="GO:0015833">
    <property type="term" value="P:peptide transport"/>
    <property type="evidence" value="ECO:0007669"/>
    <property type="project" value="TreeGrafter"/>
</dbReference>
<dbReference type="EMBL" id="QMPZ01000109">
    <property type="protein sequence ID" value="RLE08238.1"/>
    <property type="molecule type" value="Genomic_DNA"/>
</dbReference>
<dbReference type="Gene3D" id="3.40.190.10">
    <property type="entry name" value="Periplasmic binding protein-like II"/>
    <property type="match status" value="1"/>
</dbReference>
<feature type="domain" description="Solute-binding protein family 5" evidence="1">
    <location>
        <begin position="126"/>
        <end position="520"/>
    </location>
</feature>
<dbReference type="GO" id="GO:1904680">
    <property type="term" value="F:peptide transmembrane transporter activity"/>
    <property type="evidence" value="ECO:0007669"/>
    <property type="project" value="TreeGrafter"/>
</dbReference>
<dbReference type="InterPro" id="IPR039424">
    <property type="entry name" value="SBP_5"/>
</dbReference>